<name>A0ABQ5TSJ5_9GAMM</name>
<proteinExistence type="predicted"/>
<accession>A0ABQ5TSJ5</accession>
<dbReference type="RefSeq" id="WP_284722352.1">
    <property type="nucleotide sequence ID" value="NZ_BSND01000003.1"/>
</dbReference>
<evidence type="ECO:0000313" key="2">
    <source>
        <dbReference type="Proteomes" id="UP001161423"/>
    </source>
</evidence>
<organism evidence="1 2">
    <name type="scientific">Methylophaga thalassica</name>
    <dbReference type="NCBI Taxonomy" id="40223"/>
    <lineage>
        <taxon>Bacteria</taxon>
        <taxon>Pseudomonadati</taxon>
        <taxon>Pseudomonadota</taxon>
        <taxon>Gammaproteobacteria</taxon>
        <taxon>Thiotrichales</taxon>
        <taxon>Piscirickettsiaceae</taxon>
        <taxon>Methylophaga</taxon>
    </lineage>
</organism>
<reference evidence="1" key="2">
    <citation type="submission" date="2023-01" db="EMBL/GenBank/DDBJ databases">
        <title>Draft genome sequence of Methylophaga thalassica strain NBRC 102424.</title>
        <authorList>
            <person name="Sun Q."/>
            <person name="Mori K."/>
        </authorList>
    </citation>
    <scope>NUCLEOTIDE SEQUENCE</scope>
    <source>
        <strain evidence="1">NBRC 102424</strain>
    </source>
</reference>
<dbReference type="Pfam" id="PF10761">
    <property type="entry name" value="DUF2590"/>
    <property type="match status" value="1"/>
</dbReference>
<dbReference type="EMBL" id="BSND01000003">
    <property type="protein sequence ID" value="GLP98693.1"/>
    <property type="molecule type" value="Genomic_DNA"/>
</dbReference>
<keyword evidence="2" id="KW-1185">Reference proteome</keyword>
<sequence>MADYVDLLIVDDDVVLDAAGEPQLIYDKACITQDIKHMVRDSGLLVEMIGERSSSKIQEKMLKLVLFIETDERLIPGTVAITRTDTETFFITATTYKYGSTSIEVTS</sequence>
<dbReference type="InterPro" id="IPR019697">
    <property type="entry name" value="Phage_HP1_Orf28"/>
</dbReference>
<evidence type="ECO:0008006" key="3">
    <source>
        <dbReference type="Google" id="ProtNLM"/>
    </source>
</evidence>
<protein>
    <recommendedName>
        <fullName evidence="3">DUF2590 family protein</fullName>
    </recommendedName>
</protein>
<evidence type="ECO:0000313" key="1">
    <source>
        <dbReference type="EMBL" id="GLP98693.1"/>
    </source>
</evidence>
<reference evidence="1" key="1">
    <citation type="journal article" date="2014" name="Int. J. Syst. Evol. Microbiol.">
        <title>Complete genome of a new Firmicutes species belonging to the dominant human colonic microbiota ('Ruminococcus bicirculans') reveals two chromosomes and a selective capacity to utilize plant glucans.</title>
        <authorList>
            <consortium name="NISC Comparative Sequencing Program"/>
            <person name="Wegmann U."/>
            <person name="Louis P."/>
            <person name="Goesmann A."/>
            <person name="Henrissat B."/>
            <person name="Duncan S.H."/>
            <person name="Flint H.J."/>
        </authorList>
    </citation>
    <scope>NUCLEOTIDE SEQUENCE</scope>
    <source>
        <strain evidence="1">NBRC 102424</strain>
    </source>
</reference>
<gene>
    <name evidence="1" type="ORF">GCM10007891_05470</name>
</gene>
<comment type="caution">
    <text evidence="1">The sequence shown here is derived from an EMBL/GenBank/DDBJ whole genome shotgun (WGS) entry which is preliminary data.</text>
</comment>
<dbReference type="Proteomes" id="UP001161423">
    <property type="component" value="Unassembled WGS sequence"/>
</dbReference>